<evidence type="ECO:0008006" key="3">
    <source>
        <dbReference type="Google" id="ProtNLM"/>
    </source>
</evidence>
<organism evidence="1 2">
    <name type="scientific">Arundinibacter roseus</name>
    <dbReference type="NCBI Taxonomy" id="2070510"/>
    <lineage>
        <taxon>Bacteria</taxon>
        <taxon>Pseudomonadati</taxon>
        <taxon>Bacteroidota</taxon>
        <taxon>Cytophagia</taxon>
        <taxon>Cytophagales</taxon>
        <taxon>Spirosomataceae</taxon>
        <taxon>Arundinibacter</taxon>
    </lineage>
</organism>
<gene>
    <name evidence="1" type="ORF">EZE20_10005</name>
</gene>
<evidence type="ECO:0000313" key="1">
    <source>
        <dbReference type="EMBL" id="TDB66080.1"/>
    </source>
</evidence>
<dbReference type="GO" id="GO:0016788">
    <property type="term" value="F:hydrolase activity, acting on ester bonds"/>
    <property type="evidence" value="ECO:0007669"/>
    <property type="project" value="UniProtKB-ARBA"/>
</dbReference>
<name>A0A4R4KDT1_9BACT</name>
<proteinExistence type="predicted"/>
<accession>A0A4R4KDT1</accession>
<dbReference type="Gene3D" id="3.40.50.1110">
    <property type="entry name" value="SGNH hydrolase"/>
    <property type="match status" value="1"/>
</dbReference>
<dbReference type="RefSeq" id="WP_132117089.1">
    <property type="nucleotide sequence ID" value="NZ_SMJU01000005.1"/>
</dbReference>
<reference evidence="1 2" key="1">
    <citation type="submission" date="2019-02" db="EMBL/GenBank/DDBJ databases">
        <title>Arundinibacter roseus gen. nov., sp. nov., a new member of the family Cytophagaceae.</title>
        <authorList>
            <person name="Szuroczki S."/>
            <person name="Khayer B."/>
            <person name="Sproer C."/>
            <person name="Toumi M."/>
            <person name="Szabo A."/>
            <person name="Felfoldi T."/>
            <person name="Schumann P."/>
            <person name="Toth E."/>
        </authorList>
    </citation>
    <scope>NUCLEOTIDE SEQUENCE [LARGE SCALE GENOMIC DNA]</scope>
    <source>
        <strain evidence="1 2">DMA-k-7a</strain>
    </source>
</reference>
<dbReference type="InterPro" id="IPR036514">
    <property type="entry name" value="SGNH_hydro_sf"/>
</dbReference>
<dbReference type="OrthoDB" id="1488710at2"/>
<sequence>MKVSTFITPAIFAGYLLLLSLTGKSQILVDFPTNHIVYQRNNANVAKIQVSGTFSAPIDRVEARFTVQDPGPGISTDWLPIQYNPQGGTFLGAVTLTAGWYRMEVRGMLANQPVGNSTIVEPIGIGEVFMIVGHSNASGGSSNSRAASESRVSTINFNNSHPDFSTYLQTASQDVLPTQFSQLCETCGISPFGEYPWYWSQLGDSLVKKLNVPVLFYSTAFGGSNLAMTYKSAYSIPFDHGFINSNLRFPFVNIQNVLEKYVPLTGLRGVLSSHGINDVDYGTDSVRFFYEKIIERTRQISQRNDLAWVVAKAAYNQNIKSWIVDAQNQVIASTSTVFPGPDLNQIGENGRTDGLHFNAFGQEMAAKLWNEVLTSDLLSQIVPIPPDVIANEVFCINPDAGNDLSFCGLPAQIQLSGLPSGGTWTALSGGNVSASGEVTGLPGSGNFSFVYSLNGCSDTVSVAIVEKPLAGNDLSFCGLPAQLQLSGLPAGGTWMALSGGSVSASGEVTGLPGSGNFSFVYSLNGCSDTVSVAIMEKPMAGNDLSFCGLPAQIQLTGLPSGGTWTALSGGNVSALGEVTGLPGSGNFSFVYSLNGCSDTVSIAILEKPVAGNDLSFCGLPAQLQLSGLPSGGTWTALSGGNVSASGEVTGLPGSGNFSFVYSFNGCSDTVSVAILEKPVAGNDLSFCGLPAQLQLSGLPSGGTWMALSGGSVSASGEVTGLPGSGNFSFVYSLNGCSDTVSVAIVEKPLAGNDLSFCGLPAQIQLTGQPSGGTWTALSGGSVSASGEVTGLPGSGNFSFVYSFNGCSDTVSVAILEKPMAGNDLSFCGLPSQLQLSGLPAGGTWMALSGGNVSASGEVTGLPGSGNFSFVYSFNGCSDTVSIAILEKPVAGNDLSFCGLPAQLQLSGLPSGGTWTALSGGNVSASGEVTGLPGSGNFSFVYSLNGCSDTVLVAILEKPMAGNDLSFCGLPAQIQLNGLPSGGTWMALSGGSVSASGEVTGLPGSGNFSFVYSLNGCSDTVSVAILEKPVAGNDLTFCGLPAQLQLSGLPAGGTWTALLGGSVSASGEVTGLPGSGNFSFVYSFNGCSDTVSVAILEKPVAGNDLTFCGLPAQLQLSGLPAGGTWTALLGGSVSASGEVTGLPGSGNFSFVYSFNGCSDTVSVAILEKPVAGNDLTFCGLPAQLQLSGLPAGGTWTALSGGSVSASGEVTGLPGSGNFSFVYSLNGCSDTVSVAILEKPVAGNDLSFCGLPAQLQLSGLPAGGTWTALSGGNVSALGEVTGLPGSGKFSFVYSFNGCSDTVLVAILEKPVAGNDLSFCGLPAQLQLSGLPSGGMWTALSGGNVSASGEVTGLPGSGNFSFVYSLNGCSDTVSVAILEKPLAGDDLSFCGLPAQLQLSGLPAGGTWMALSGGSVSASGEVTGLPGSGNFSFVYSLNGCSDTVSVAILEKPVAGNDTLLACGENGLTTTIQLVAQGINVWSNATSNPISATISENGLVNGMTLPGLYKFILSNGFCSDTVTIEVEACEGCQKPNAGEDQLLCFNATKTSLTSLPSGGVWSALDTNPQLIVPAQDGTITNLIESGVYGFVYTTKHQGETCTDTIFIIKEPRPEFTISILPSCDAGANTYHVQFRTRPELGEMIQPSFGKLREIESGLYEVTEIPNGENLLITIQLSETCSMDTLLQSPSCSCTVATPLVMSTLTMSCEGQSLPLLTVEVDEDCVARWYDSPDQGASSIGEGETYLPTKPGTYWVEAVRTVGSSSCVSEKRVALQANFRRTPCVPVAIRKLKN</sequence>
<protein>
    <recommendedName>
        <fullName evidence="3">Ig-like domain-containing protein</fullName>
    </recommendedName>
</protein>
<comment type="caution">
    <text evidence="1">The sequence shown here is derived from an EMBL/GenBank/DDBJ whole genome shotgun (WGS) entry which is preliminary data.</text>
</comment>
<dbReference type="SUPFAM" id="SSF52266">
    <property type="entry name" value="SGNH hydrolase"/>
    <property type="match status" value="1"/>
</dbReference>
<keyword evidence="2" id="KW-1185">Reference proteome</keyword>
<dbReference type="EMBL" id="SMJU01000005">
    <property type="protein sequence ID" value="TDB66080.1"/>
    <property type="molecule type" value="Genomic_DNA"/>
</dbReference>
<evidence type="ECO:0000313" key="2">
    <source>
        <dbReference type="Proteomes" id="UP000295706"/>
    </source>
</evidence>
<dbReference type="Proteomes" id="UP000295706">
    <property type="component" value="Unassembled WGS sequence"/>
</dbReference>